<accession>A0A0C1Z604</accession>
<proteinExistence type="predicted"/>
<evidence type="ECO:0000313" key="1">
    <source>
        <dbReference type="EMBL" id="KIG13069.1"/>
    </source>
</evidence>
<dbReference type="Proteomes" id="UP000031599">
    <property type="component" value="Unassembled WGS sequence"/>
</dbReference>
<name>A0A0C1Z604_9BACT</name>
<comment type="caution">
    <text evidence="1">The sequence shown here is derived from an EMBL/GenBank/DDBJ whole genome shotgun (WGS) entry which is preliminary data.</text>
</comment>
<dbReference type="AlphaFoldDB" id="A0A0C1Z604"/>
<dbReference type="RefSeq" id="WP_052556479.1">
    <property type="nucleotide sequence ID" value="NZ_JMCC02000108.1"/>
</dbReference>
<gene>
    <name evidence="1" type="ORF">DB30_00606</name>
</gene>
<reference evidence="1 2" key="1">
    <citation type="submission" date="2014-12" db="EMBL/GenBank/DDBJ databases">
        <title>Genome assembly of Enhygromyxa salina DSM 15201.</title>
        <authorList>
            <person name="Sharma G."/>
            <person name="Subramanian S."/>
        </authorList>
    </citation>
    <scope>NUCLEOTIDE SEQUENCE [LARGE SCALE GENOMIC DNA]</scope>
    <source>
        <strain evidence="1 2">DSM 15201</strain>
    </source>
</reference>
<sequence>MSHNAVYFQRMQATSPCYTKWQPQLDLPAPLRAIELRLVDGPVLDDEQHVTDYSMISPDDDGSRTLRRYCSIADALAPNELARYRRCVATLLERLLEPGESWVLFYSGPPPTNGVFDDVDRRFTAQVLDLEAGVNGWFSILDAEACVTALQTLLGDWDRVAGVCVPAGSFARVLAQLDLRAPVPTGQRYRPCSPIELEDASALVRVLERGRLWFEEIDNGTRLRFITRDDAAARLQSQLESLCGEVNGEDPDRRGL</sequence>
<dbReference type="EMBL" id="JMCC02000108">
    <property type="protein sequence ID" value="KIG13069.1"/>
    <property type="molecule type" value="Genomic_DNA"/>
</dbReference>
<evidence type="ECO:0000313" key="2">
    <source>
        <dbReference type="Proteomes" id="UP000031599"/>
    </source>
</evidence>
<protein>
    <submittedName>
        <fullName evidence="1">Uncharacterized protein</fullName>
    </submittedName>
</protein>
<organism evidence="1 2">
    <name type="scientific">Enhygromyxa salina</name>
    <dbReference type="NCBI Taxonomy" id="215803"/>
    <lineage>
        <taxon>Bacteria</taxon>
        <taxon>Pseudomonadati</taxon>
        <taxon>Myxococcota</taxon>
        <taxon>Polyangia</taxon>
        <taxon>Nannocystales</taxon>
        <taxon>Nannocystaceae</taxon>
        <taxon>Enhygromyxa</taxon>
    </lineage>
</organism>